<reference evidence="3" key="1">
    <citation type="journal article" date="2022" name="bioRxiv">
        <title>Sequencing and chromosome-scale assembly of the giantPleurodeles waltlgenome.</title>
        <authorList>
            <person name="Brown T."/>
            <person name="Elewa A."/>
            <person name="Iarovenko S."/>
            <person name="Subramanian E."/>
            <person name="Araus A.J."/>
            <person name="Petzold A."/>
            <person name="Susuki M."/>
            <person name="Suzuki K.-i.T."/>
            <person name="Hayashi T."/>
            <person name="Toyoda A."/>
            <person name="Oliveira C."/>
            <person name="Osipova E."/>
            <person name="Leigh N.D."/>
            <person name="Simon A."/>
            <person name="Yun M.H."/>
        </authorList>
    </citation>
    <scope>NUCLEOTIDE SEQUENCE</scope>
    <source>
        <strain evidence="3">20211129_DDA</strain>
        <tissue evidence="3">Liver</tissue>
    </source>
</reference>
<comment type="caution">
    <text evidence="3">The sequence shown here is derived from an EMBL/GenBank/DDBJ whole genome shotgun (WGS) entry which is preliminary data.</text>
</comment>
<evidence type="ECO:0000313" key="3">
    <source>
        <dbReference type="EMBL" id="KAJ1129132.1"/>
    </source>
</evidence>
<feature type="region of interest" description="Disordered" evidence="1">
    <location>
        <begin position="100"/>
        <end position="120"/>
    </location>
</feature>
<feature type="signal peptide" evidence="2">
    <location>
        <begin position="1"/>
        <end position="18"/>
    </location>
</feature>
<dbReference type="Proteomes" id="UP001066276">
    <property type="component" value="Chromosome 7"/>
</dbReference>
<evidence type="ECO:0000313" key="4">
    <source>
        <dbReference type="Proteomes" id="UP001066276"/>
    </source>
</evidence>
<keyword evidence="4" id="KW-1185">Reference proteome</keyword>
<proteinExistence type="predicted"/>
<feature type="chain" id="PRO_5043462497" description="Secreted protein" evidence="2">
    <location>
        <begin position="19"/>
        <end position="142"/>
    </location>
</feature>
<dbReference type="AlphaFoldDB" id="A0AAV7PLI4"/>
<feature type="compositionally biased region" description="Low complexity" evidence="1">
    <location>
        <begin position="104"/>
        <end position="119"/>
    </location>
</feature>
<evidence type="ECO:0000256" key="1">
    <source>
        <dbReference type="SAM" id="MobiDB-lite"/>
    </source>
</evidence>
<evidence type="ECO:0000256" key="2">
    <source>
        <dbReference type="SAM" id="SignalP"/>
    </source>
</evidence>
<sequence length="142" mass="14853">MFLFPLILLESLVPLMFQSLDRPQLVTECLETGRCLARDADPETGPGHVEALDGARDAAGSVRGRLCGGGGAATEGSLRARWPEKKLGRHPHWSTTVQGLTLVRGPSGPRRSGRLRSGSAPADRLAVGLAAGSCLSVAKSNA</sequence>
<organism evidence="3 4">
    <name type="scientific">Pleurodeles waltl</name>
    <name type="common">Iberian ribbed newt</name>
    <dbReference type="NCBI Taxonomy" id="8319"/>
    <lineage>
        <taxon>Eukaryota</taxon>
        <taxon>Metazoa</taxon>
        <taxon>Chordata</taxon>
        <taxon>Craniata</taxon>
        <taxon>Vertebrata</taxon>
        <taxon>Euteleostomi</taxon>
        <taxon>Amphibia</taxon>
        <taxon>Batrachia</taxon>
        <taxon>Caudata</taxon>
        <taxon>Salamandroidea</taxon>
        <taxon>Salamandridae</taxon>
        <taxon>Pleurodelinae</taxon>
        <taxon>Pleurodeles</taxon>
    </lineage>
</organism>
<name>A0AAV7PLI4_PLEWA</name>
<dbReference type="EMBL" id="JANPWB010000011">
    <property type="protein sequence ID" value="KAJ1129132.1"/>
    <property type="molecule type" value="Genomic_DNA"/>
</dbReference>
<keyword evidence="2" id="KW-0732">Signal</keyword>
<gene>
    <name evidence="3" type="ORF">NDU88_007503</name>
</gene>
<accession>A0AAV7PLI4</accession>
<protein>
    <recommendedName>
        <fullName evidence="5">Secreted protein</fullName>
    </recommendedName>
</protein>
<evidence type="ECO:0008006" key="5">
    <source>
        <dbReference type="Google" id="ProtNLM"/>
    </source>
</evidence>